<protein>
    <submittedName>
        <fullName evidence="1">Uncharacterized protein</fullName>
    </submittedName>
</protein>
<accession>A0ABD3H7H2</accession>
<sequence length="290" mass="32347">MDWLVANSQIEYGTVISAPRYSATVKQATYSRFQGGSDANQRLERFAFHLGTSFDVRRRLGLASLCRKWEGVATTRTNRNVGRLLSVGVARSQHPSMNVVAKDASAPVDLTSRSYGSTYKGASMCIHYLFYENIASEAFSVATTMVTKGTLVKVVGCAAARDFAHERVILEQQAPVDAISVQINFTYPNNTDPIVDAYCEGFINRLNPIYEVSFSIVSGNQWSGEFPKFTVLKCSCQITKWGWGMRATLWNQEFESFFPTNLTYLINDIGVINVDEQTPVGACKYLYRVV</sequence>
<reference evidence="1 2" key="1">
    <citation type="submission" date="2024-09" db="EMBL/GenBank/DDBJ databases">
        <title>Chromosome-scale assembly of Riccia sorocarpa.</title>
        <authorList>
            <person name="Paukszto L."/>
        </authorList>
    </citation>
    <scope>NUCLEOTIDE SEQUENCE [LARGE SCALE GENOMIC DNA]</scope>
    <source>
        <strain evidence="1">LP-2024</strain>
        <tissue evidence="1">Aerial parts of the thallus</tissue>
    </source>
</reference>
<name>A0ABD3H7H2_9MARC</name>
<organism evidence="1 2">
    <name type="scientific">Riccia sorocarpa</name>
    <dbReference type="NCBI Taxonomy" id="122646"/>
    <lineage>
        <taxon>Eukaryota</taxon>
        <taxon>Viridiplantae</taxon>
        <taxon>Streptophyta</taxon>
        <taxon>Embryophyta</taxon>
        <taxon>Marchantiophyta</taxon>
        <taxon>Marchantiopsida</taxon>
        <taxon>Marchantiidae</taxon>
        <taxon>Marchantiales</taxon>
        <taxon>Ricciaceae</taxon>
        <taxon>Riccia</taxon>
    </lineage>
</organism>
<gene>
    <name evidence="1" type="ORF">R1sor_013070</name>
</gene>
<comment type="caution">
    <text evidence="1">The sequence shown here is derived from an EMBL/GenBank/DDBJ whole genome shotgun (WGS) entry which is preliminary data.</text>
</comment>
<dbReference type="EMBL" id="JBJQOH010000004">
    <property type="protein sequence ID" value="KAL3686761.1"/>
    <property type="molecule type" value="Genomic_DNA"/>
</dbReference>
<keyword evidence="2" id="KW-1185">Reference proteome</keyword>
<evidence type="ECO:0000313" key="1">
    <source>
        <dbReference type="EMBL" id="KAL3686761.1"/>
    </source>
</evidence>
<proteinExistence type="predicted"/>
<dbReference type="AlphaFoldDB" id="A0ABD3H7H2"/>
<dbReference type="Proteomes" id="UP001633002">
    <property type="component" value="Unassembled WGS sequence"/>
</dbReference>
<evidence type="ECO:0000313" key="2">
    <source>
        <dbReference type="Proteomes" id="UP001633002"/>
    </source>
</evidence>